<dbReference type="Proteomes" id="UP001560296">
    <property type="component" value="Unassembled WGS sequence"/>
</dbReference>
<proteinExistence type="predicted"/>
<keyword evidence="1" id="KW-0812">Transmembrane</keyword>
<feature type="transmembrane region" description="Helical" evidence="1">
    <location>
        <begin position="50"/>
        <end position="71"/>
    </location>
</feature>
<keyword evidence="1" id="KW-1133">Transmembrane helix</keyword>
<reference evidence="2 3" key="1">
    <citation type="submission" date="2024-07" db="EMBL/GenBank/DDBJ databases">
        <authorList>
            <person name="Li M."/>
        </authorList>
    </citation>
    <scope>NUCLEOTIDE SEQUENCE [LARGE SCALE GENOMIC DNA]</scope>
    <source>
        <strain evidence="2 3">25A3E</strain>
    </source>
</reference>
<sequence>MLKTLLVYSHLLATCIALGTLLQADHKLWRWRRERLDEPRRAQLGEVQRVVSVALLGLWITGLALVVQGYLDAGMDYLLNQKLWAKASVVVLLTLNGVLLHRIGFPLLHQAAFVALPDAARLRLGLLGALSMSAWLFAAFLGVARPWNHVMPYLHIMGAFAGLLALAASTACVVVRTLAVARRDGAAADSC</sequence>
<gene>
    <name evidence="2" type="ORF">AB5S05_18385</name>
</gene>
<evidence type="ECO:0008006" key="4">
    <source>
        <dbReference type="Google" id="ProtNLM"/>
    </source>
</evidence>
<evidence type="ECO:0000256" key="1">
    <source>
        <dbReference type="SAM" id="Phobius"/>
    </source>
</evidence>
<feature type="transmembrane region" description="Helical" evidence="1">
    <location>
        <begin position="153"/>
        <end position="175"/>
    </location>
</feature>
<dbReference type="EMBL" id="JBFTEG010000018">
    <property type="protein sequence ID" value="MEX6504036.1"/>
    <property type="molecule type" value="Genomic_DNA"/>
</dbReference>
<comment type="caution">
    <text evidence="2">The sequence shown here is derived from an EMBL/GenBank/DDBJ whole genome shotgun (WGS) entry which is preliminary data.</text>
</comment>
<evidence type="ECO:0000313" key="3">
    <source>
        <dbReference type="Proteomes" id="UP001560296"/>
    </source>
</evidence>
<protein>
    <recommendedName>
        <fullName evidence="4">DUF2214 domain-containing protein</fullName>
    </recommendedName>
</protein>
<accession>A0ABV3YXH4</accession>
<evidence type="ECO:0000313" key="2">
    <source>
        <dbReference type="EMBL" id="MEX6504036.1"/>
    </source>
</evidence>
<organism evidence="2 3">
    <name type="scientific">Pseudomonas zhanjiangensis</name>
    <dbReference type="NCBI Taxonomy" id="3239015"/>
    <lineage>
        <taxon>Bacteria</taxon>
        <taxon>Pseudomonadati</taxon>
        <taxon>Pseudomonadota</taxon>
        <taxon>Gammaproteobacteria</taxon>
        <taxon>Pseudomonadales</taxon>
        <taxon>Pseudomonadaceae</taxon>
        <taxon>Pseudomonas</taxon>
    </lineage>
</organism>
<feature type="transmembrane region" description="Helical" evidence="1">
    <location>
        <begin position="124"/>
        <end position="147"/>
    </location>
</feature>
<feature type="transmembrane region" description="Helical" evidence="1">
    <location>
        <begin position="83"/>
        <end position="103"/>
    </location>
</feature>
<name>A0ABV3YXH4_9PSED</name>
<feature type="transmembrane region" description="Helical" evidence="1">
    <location>
        <begin position="6"/>
        <end position="24"/>
    </location>
</feature>
<keyword evidence="3" id="KW-1185">Reference proteome</keyword>
<keyword evidence="1" id="KW-0472">Membrane</keyword>
<dbReference type="RefSeq" id="WP_369288996.1">
    <property type="nucleotide sequence ID" value="NZ_JBFTEG010000018.1"/>
</dbReference>